<accession>A0A0F9KMI0</accession>
<dbReference type="InterPro" id="IPR036291">
    <property type="entry name" value="NAD(P)-bd_dom_sf"/>
</dbReference>
<dbReference type="InterPro" id="IPR001509">
    <property type="entry name" value="Epimerase_deHydtase"/>
</dbReference>
<dbReference type="Pfam" id="PF01370">
    <property type="entry name" value="Epimerase"/>
    <property type="match status" value="1"/>
</dbReference>
<name>A0A0F9KMI0_9ZZZZ</name>
<organism evidence="2">
    <name type="scientific">marine sediment metagenome</name>
    <dbReference type="NCBI Taxonomy" id="412755"/>
    <lineage>
        <taxon>unclassified sequences</taxon>
        <taxon>metagenomes</taxon>
        <taxon>ecological metagenomes</taxon>
    </lineage>
</organism>
<gene>
    <name evidence="2" type="ORF">LCGC14_1312190</name>
</gene>
<comment type="caution">
    <text evidence="2">The sequence shown here is derived from an EMBL/GenBank/DDBJ whole genome shotgun (WGS) entry which is preliminary data.</text>
</comment>
<protein>
    <recommendedName>
        <fullName evidence="1">NAD-dependent epimerase/dehydratase domain-containing protein</fullName>
    </recommendedName>
</protein>
<sequence length="91" mass="10666">MKILVTGATGFIGNHIVGQLLELNDYEIIVSGLEQESNKKLPWYKDVTFIPCDLYEKKENFFTFFQKPDLLIHLAWGGLPNYKELFHFERD</sequence>
<dbReference type="EMBL" id="LAZR01007755">
    <property type="protein sequence ID" value="KKM83168.1"/>
    <property type="molecule type" value="Genomic_DNA"/>
</dbReference>
<reference evidence="2" key="1">
    <citation type="journal article" date="2015" name="Nature">
        <title>Complex archaea that bridge the gap between prokaryotes and eukaryotes.</title>
        <authorList>
            <person name="Spang A."/>
            <person name="Saw J.H."/>
            <person name="Jorgensen S.L."/>
            <person name="Zaremba-Niedzwiedzka K."/>
            <person name="Martijn J."/>
            <person name="Lind A.E."/>
            <person name="van Eijk R."/>
            <person name="Schleper C."/>
            <person name="Guy L."/>
            <person name="Ettema T.J."/>
        </authorList>
    </citation>
    <scope>NUCLEOTIDE SEQUENCE</scope>
</reference>
<dbReference type="AlphaFoldDB" id="A0A0F9KMI0"/>
<evidence type="ECO:0000313" key="2">
    <source>
        <dbReference type="EMBL" id="KKM83168.1"/>
    </source>
</evidence>
<dbReference type="SUPFAM" id="SSF51735">
    <property type="entry name" value="NAD(P)-binding Rossmann-fold domains"/>
    <property type="match status" value="1"/>
</dbReference>
<feature type="domain" description="NAD-dependent epimerase/dehydratase" evidence="1">
    <location>
        <begin position="3"/>
        <end position="76"/>
    </location>
</feature>
<dbReference type="Gene3D" id="3.40.50.720">
    <property type="entry name" value="NAD(P)-binding Rossmann-like Domain"/>
    <property type="match status" value="1"/>
</dbReference>
<evidence type="ECO:0000259" key="1">
    <source>
        <dbReference type="Pfam" id="PF01370"/>
    </source>
</evidence>
<proteinExistence type="predicted"/>